<dbReference type="GO" id="GO:0003723">
    <property type="term" value="F:RNA binding"/>
    <property type="evidence" value="ECO:0007669"/>
    <property type="project" value="UniProtKB-UniRule"/>
</dbReference>
<comment type="subcellular location">
    <subcellularLocation>
        <location evidence="1">Nucleus</location>
    </subcellularLocation>
</comment>
<dbReference type="InterPro" id="IPR035979">
    <property type="entry name" value="RBD_domain_sf"/>
</dbReference>
<keyword evidence="11 17" id="KW-0694">RNA-binding</keyword>
<dbReference type="AlphaFoldDB" id="A0A8C9H7C4"/>
<dbReference type="Gene3D" id="4.10.1060.10">
    <property type="entry name" value="Zinc finger, RanBP2-type"/>
    <property type="match status" value="1"/>
</dbReference>
<feature type="domain" description="RanBP2-type" evidence="22">
    <location>
        <begin position="447"/>
        <end position="478"/>
    </location>
</feature>
<dbReference type="FunFam" id="4.10.1060.10:FF:000002">
    <property type="entry name" value="RNA-binding protein EWS isoform 1"/>
    <property type="match status" value="1"/>
</dbReference>
<dbReference type="InterPro" id="IPR000504">
    <property type="entry name" value="RRM_dom"/>
</dbReference>
<accession>A0A8C9H7C4</accession>
<evidence type="ECO:0000256" key="6">
    <source>
        <dbReference type="ARBA" id="ARBA00022723"/>
    </source>
</evidence>
<evidence type="ECO:0000256" key="16">
    <source>
        <dbReference type="ARBA" id="ARBA00093275"/>
    </source>
</evidence>
<keyword evidence="20" id="KW-0472">Membrane</keyword>
<dbReference type="Gene3D" id="3.30.70.330">
    <property type="match status" value="1"/>
</dbReference>
<comment type="subunit">
    <text evidence="14">Self-oligomerizes (via N-terminal region). Oligomerization is essential for chromatin binding. Component of nuclear riboprotein complexes. Interacts with ILF3, TDRD3 and SF1. Interacts through its C-terminus with SFRS13A. Interacts with OTUB1 and SARNP. Interacts with LRSAM1. Interacts with SAFB1 in a DNA-dependent manner; this interaction tethers FUS to chromatin. Interacts with MATR3. Interacts with SNRNP70 and POLR2A; these interactions couple RNA transcription and splicing. Interacts (through its RNA-binding domain) with RALY (through its RNA-binding domain); both are components of the same RNPs.</text>
</comment>
<dbReference type="PROSITE" id="PS50199">
    <property type="entry name" value="ZF_RANBP2_2"/>
    <property type="match status" value="1"/>
</dbReference>
<keyword evidence="9" id="KW-0862">Zinc</keyword>
<dbReference type="InterPro" id="IPR034870">
    <property type="entry name" value="TET_fam"/>
</dbReference>
<evidence type="ECO:0000313" key="24">
    <source>
        <dbReference type="Proteomes" id="UP000694416"/>
    </source>
</evidence>
<dbReference type="GO" id="GO:0005634">
    <property type="term" value="C:nucleus"/>
    <property type="evidence" value="ECO:0007669"/>
    <property type="project" value="UniProtKB-SubCell"/>
</dbReference>
<keyword evidence="8 18" id="KW-0863">Zinc-finger</keyword>
<feature type="domain" description="RRM" evidence="21">
    <location>
        <begin position="310"/>
        <end position="396"/>
    </location>
</feature>
<evidence type="ECO:0000256" key="9">
    <source>
        <dbReference type="ARBA" id="ARBA00022833"/>
    </source>
</evidence>
<evidence type="ECO:0000256" key="10">
    <source>
        <dbReference type="ARBA" id="ARBA00022843"/>
    </source>
</evidence>
<keyword evidence="3" id="KW-0488">Methylation</keyword>
<evidence type="ECO:0000256" key="4">
    <source>
        <dbReference type="ARBA" id="ARBA00022499"/>
    </source>
</evidence>
<dbReference type="Pfam" id="PF00641">
    <property type="entry name" value="Zn_ribbon_RanBP"/>
    <property type="match status" value="1"/>
</dbReference>
<keyword evidence="24" id="KW-1185">Reference proteome</keyword>
<dbReference type="InterPro" id="IPR012677">
    <property type="entry name" value="Nucleotide-bd_a/b_plait_sf"/>
</dbReference>
<name>A0A8C9H7C4_9PRIM</name>
<evidence type="ECO:0000313" key="23">
    <source>
        <dbReference type="Ensembl" id="ENSPTEP00000013116.1"/>
    </source>
</evidence>
<evidence type="ECO:0000256" key="19">
    <source>
        <dbReference type="SAM" id="MobiDB-lite"/>
    </source>
</evidence>
<feature type="compositionally biased region" description="Gly residues" evidence="19">
    <location>
        <begin position="519"/>
        <end position="533"/>
    </location>
</feature>
<dbReference type="GO" id="GO:0003677">
    <property type="term" value="F:DNA binding"/>
    <property type="evidence" value="ECO:0007669"/>
    <property type="project" value="UniProtKB-KW"/>
</dbReference>
<keyword evidence="12" id="KW-0238">DNA-binding</keyword>
<evidence type="ECO:0000256" key="3">
    <source>
        <dbReference type="ARBA" id="ARBA00022481"/>
    </source>
</evidence>
<reference evidence="23" key="1">
    <citation type="submission" date="2025-08" db="UniProtKB">
        <authorList>
            <consortium name="Ensembl"/>
        </authorList>
    </citation>
    <scope>IDENTIFICATION</scope>
</reference>
<evidence type="ECO:0000256" key="7">
    <source>
        <dbReference type="ARBA" id="ARBA00022737"/>
    </source>
</evidence>
<keyword evidence="5" id="KW-0597">Phosphoprotein</keyword>
<dbReference type="FunFam" id="3.30.70.330:FF:000242">
    <property type="entry name" value="RNA-binding protein FUS isoform X1"/>
    <property type="match status" value="1"/>
</dbReference>
<dbReference type="PANTHER" id="PTHR23238">
    <property type="entry name" value="RNA BINDING PROTEIN"/>
    <property type="match status" value="1"/>
</dbReference>
<evidence type="ECO:0000259" key="22">
    <source>
        <dbReference type="PROSITE" id="PS50199"/>
    </source>
</evidence>
<organism evidence="23 24">
    <name type="scientific">Piliocolobus tephrosceles</name>
    <name type="common">Ugandan red Colobus</name>
    <dbReference type="NCBI Taxonomy" id="591936"/>
    <lineage>
        <taxon>Eukaryota</taxon>
        <taxon>Metazoa</taxon>
        <taxon>Chordata</taxon>
        <taxon>Craniata</taxon>
        <taxon>Vertebrata</taxon>
        <taxon>Euteleostomi</taxon>
        <taxon>Mammalia</taxon>
        <taxon>Eutheria</taxon>
        <taxon>Euarchontoglires</taxon>
        <taxon>Primates</taxon>
        <taxon>Haplorrhini</taxon>
        <taxon>Catarrhini</taxon>
        <taxon>Cercopithecidae</taxon>
        <taxon>Colobinae</taxon>
        <taxon>Piliocolobus</taxon>
    </lineage>
</organism>
<evidence type="ECO:0000256" key="18">
    <source>
        <dbReference type="PROSITE-ProRule" id="PRU00322"/>
    </source>
</evidence>
<evidence type="ECO:0000259" key="21">
    <source>
        <dbReference type="PROSITE" id="PS50102"/>
    </source>
</evidence>
<comment type="similarity">
    <text evidence="2">Belongs to the RRM TET family.</text>
</comment>
<evidence type="ECO:0000256" key="12">
    <source>
        <dbReference type="ARBA" id="ARBA00023125"/>
    </source>
</evidence>
<feature type="compositionally biased region" description="Basic and acidic residues" evidence="19">
    <location>
        <begin position="536"/>
        <end position="551"/>
    </location>
</feature>
<evidence type="ECO:0000256" key="11">
    <source>
        <dbReference type="ARBA" id="ARBA00022884"/>
    </source>
</evidence>
<dbReference type="SUPFAM" id="SSF54928">
    <property type="entry name" value="RNA-binding domain, RBD"/>
    <property type="match status" value="1"/>
</dbReference>
<keyword evidence="20" id="KW-1133">Transmembrane helix</keyword>
<comment type="function">
    <text evidence="16">DNA/RNA-binding protein that plays a role in various cellular processes such as transcription regulation, RNA splicing, RNA transport, DNA repair and damage response. Binds to ssRNA containing the consensus sequence 5'-AGGUAA-3'. Binds to nascent pre-mRNAs and acts as a molecular mediator between RNA polymerase II and U1 small nuclear ribonucleoprotein thereby coupling transcription and splicing. Also binds its own pre-mRNA and autoregulates its expression; this autoregulation mechanism is mediated by non-sense-mediated decay. Plays a role in DNA repair mechanisms by promoting D-loop formation and homologous recombination during DNA double-strand break repair. In neuronal cells, plays crucial roles in dendritic spine formation and stability, RNA transport, mRNA stability and synaptic homeostasis.</text>
</comment>
<feature type="region of interest" description="Disordered" evidence="19">
    <location>
        <begin position="477"/>
        <end position="551"/>
    </location>
</feature>
<feature type="region of interest" description="Disordered" evidence="19">
    <location>
        <begin position="400"/>
        <end position="449"/>
    </location>
</feature>
<evidence type="ECO:0000256" key="2">
    <source>
        <dbReference type="ARBA" id="ARBA00008448"/>
    </source>
</evidence>
<reference evidence="23" key="2">
    <citation type="submission" date="2025-09" db="UniProtKB">
        <authorList>
            <consortium name="Ensembl"/>
        </authorList>
    </citation>
    <scope>IDENTIFICATION</scope>
</reference>
<evidence type="ECO:0000256" key="13">
    <source>
        <dbReference type="ARBA" id="ARBA00023242"/>
    </source>
</evidence>
<dbReference type="Ensembl" id="ENSPTET00000019724.1">
    <property type="protein sequence ID" value="ENSPTEP00000013116.1"/>
    <property type="gene ID" value="ENSPTEG00000014724.1"/>
</dbReference>
<evidence type="ECO:0000256" key="8">
    <source>
        <dbReference type="ARBA" id="ARBA00022771"/>
    </source>
</evidence>
<dbReference type="GO" id="GO:0006355">
    <property type="term" value="P:regulation of DNA-templated transcription"/>
    <property type="evidence" value="ECO:0007669"/>
    <property type="project" value="InterPro"/>
</dbReference>
<evidence type="ECO:0000256" key="14">
    <source>
        <dbReference type="ARBA" id="ARBA00062274"/>
    </source>
</evidence>
<dbReference type="SUPFAM" id="SSF90209">
    <property type="entry name" value="Ran binding protein zinc finger-like"/>
    <property type="match status" value="1"/>
</dbReference>
<keyword evidence="10" id="KW-0832">Ubl conjugation</keyword>
<evidence type="ECO:0000256" key="15">
    <source>
        <dbReference type="ARBA" id="ARBA00071753"/>
    </source>
</evidence>
<dbReference type="GO" id="GO:0008380">
    <property type="term" value="P:RNA splicing"/>
    <property type="evidence" value="ECO:0007669"/>
    <property type="project" value="UniProtKB-ARBA"/>
</dbReference>
<keyword evidence="13" id="KW-0539">Nucleus</keyword>
<evidence type="ECO:0000256" key="1">
    <source>
        <dbReference type="ARBA" id="ARBA00004123"/>
    </source>
</evidence>
<keyword evidence="4" id="KW-1017">Isopeptide bond</keyword>
<keyword evidence="20" id="KW-0812">Transmembrane</keyword>
<dbReference type="Pfam" id="PF00076">
    <property type="entry name" value="RRM_1"/>
    <property type="match status" value="1"/>
</dbReference>
<evidence type="ECO:0000256" key="17">
    <source>
        <dbReference type="PROSITE-ProRule" id="PRU00176"/>
    </source>
</evidence>
<dbReference type="CDD" id="cd12535">
    <property type="entry name" value="RRM_FUS_TAF15"/>
    <property type="match status" value="1"/>
</dbReference>
<keyword evidence="6" id="KW-0479">Metal-binding</keyword>
<dbReference type="InterPro" id="IPR036443">
    <property type="entry name" value="Znf_RanBP2_sf"/>
</dbReference>
<feature type="compositionally biased region" description="Gly residues" evidence="19">
    <location>
        <begin position="402"/>
        <end position="446"/>
    </location>
</feature>
<evidence type="ECO:0000256" key="20">
    <source>
        <dbReference type="SAM" id="Phobius"/>
    </source>
</evidence>
<dbReference type="PROSITE" id="PS50102">
    <property type="entry name" value="RRM"/>
    <property type="match status" value="1"/>
</dbReference>
<feature type="compositionally biased region" description="Gly residues" evidence="19">
    <location>
        <begin position="479"/>
        <end position="493"/>
    </location>
</feature>
<dbReference type="GO" id="GO:0008270">
    <property type="term" value="F:zinc ion binding"/>
    <property type="evidence" value="ECO:0007669"/>
    <property type="project" value="UniProtKB-KW"/>
</dbReference>
<feature type="transmembrane region" description="Helical" evidence="20">
    <location>
        <begin position="253"/>
        <end position="276"/>
    </location>
</feature>
<dbReference type="PROSITE" id="PS01358">
    <property type="entry name" value="ZF_RANBP2_1"/>
    <property type="match status" value="1"/>
</dbReference>
<feature type="transmembrane region" description="Helical" evidence="20">
    <location>
        <begin position="212"/>
        <end position="232"/>
    </location>
</feature>
<proteinExistence type="inferred from homology"/>
<sequence length="551" mass="56806">MYIKWSVLQASVFCGVATLLLAWLCARARTWPQTIIPNKQPKAMGPTPPSPVRAIPSRAVSPTDSRVTAVTASPRTLQAMARAAILLMARARTQAMELSQLPRDMARLAAMAVARAPNLLTGSSPPTLVMASSQLPAAPREVTVAVLRPAAMGSPQVGATASSLAMVDSSKAMDSSKAIIPLRAMDSRTSTTAAAVVVEVEVTMAKINPPRVVVVVAAAVAAAAAAAAVVVVMAIKTRVVEAAVATDSRTVEAVAGVAAVVAAAVVVVTTAAVVAMNPEVVEVAVEAEVAWGPRDQGSRHDSEQDNSDNNTIFVQGLGENVTIESVADYFKQIGIIKTNKKTGQPMINLYTDRETGKLKGEATVSFDDPPSAKAAIDWFDGKELSGNPIKVSFATRRADFNRGGGNGRGGRGRGGPMGRGGYGGGGSGGGGRGGFPSGGGGGGGQQRAGDWKCPNPTCENMNFSWRNECNQCKAPKPDGPGGGPGGSHMGGNYGDDRRGGRGGYDGGGYRGRGGDRGGFRGGRGGGDRGGFGPGKMDSRGEHRQDRRERPY</sequence>
<feature type="compositionally biased region" description="Gly residues" evidence="19">
    <location>
        <begin position="501"/>
        <end position="511"/>
    </location>
</feature>
<dbReference type="SMART" id="SM00547">
    <property type="entry name" value="ZnF_RBZ"/>
    <property type="match status" value="1"/>
</dbReference>
<evidence type="ECO:0000256" key="5">
    <source>
        <dbReference type="ARBA" id="ARBA00022553"/>
    </source>
</evidence>
<protein>
    <recommendedName>
        <fullName evidence="15">RNA-binding protein FUS</fullName>
    </recommendedName>
</protein>
<dbReference type="InterPro" id="IPR001876">
    <property type="entry name" value="Znf_RanBP2"/>
</dbReference>
<dbReference type="Proteomes" id="UP000694416">
    <property type="component" value="Unplaced"/>
</dbReference>
<dbReference type="SMART" id="SM00360">
    <property type="entry name" value="RRM"/>
    <property type="match status" value="1"/>
</dbReference>
<keyword evidence="7" id="KW-0677">Repeat</keyword>